<dbReference type="GeneID" id="14906911"/>
<evidence type="ECO:0000313" key="2">
    <source>
        <dbReference type="Proteomes" id="UP000008983"/>
    </source>
</evidence>
<dbReference type="OrthoDB" id="18487at2759"/>
<dbReference type="InterPro" id="IPR006212">
    <property type="entry name" value="Furin_repeat"/>
</dbReference>
<dbReference type="Proteomes" id="UP000008983">
    <property type="component" value="Unassembled WGS sequence"/>
</dbReference>
<dbReference type="OMA" id="GIICENC"/>
<dbReference type="Gene3D" id="2.10.220.10">
    <property type="entry name" value="Hormone Receptor, Insulin-like Growth Factor Receptor 1, Chain A, domain 2"/>
    <property type="match status" value="2"/>
</dbReference>
<keyword evidence="1" id="KW-0378">Hydrolase</keyword>
<gene>
    <name evidence="1" type="ORF">IMG5_123510</name>
</gene>
<organism evidence="1 2">
    <name type="scientific">Ichthyophthirius multifiliis</name>
    <name type="common">White spot disease agent</name>
    <name type="synonym">Ich</name>
    <dbReference type="NCBI Taxonomy" id="5932"/>
    <lineage>
        <taxon>Eukaryota</taxon>
        <taxon>Sar</taxon>
        <taxon>Alveolata</taxon>
        <taxon>Ciliophora</taxon>
        <taxon>Intramacronucleata</taxon>
        <taxon>Oligohymenophorea</taxon>
        <taxon>Hymenostomatida</taxon>
        <taxon>Ophryoglenina</taxon>
        <taxon>Ichthyophthirius</taxon>
    </lineage>
</organism>
<name>G0QVG3_ICHMU</name>
<evidence type="ECO:0000313" key="1">
    <source>
        <dbReference type="EMBL" id="EGR30791.1"/>
    </source>
</evidence>
<dbReference type="AlphaFoldDB" id="G0QVG3"/>
<protein>
    <submittedName>
        <fullName evidence="1">Zinc finger lsd1 subclass family protein, putative</fullName>
        <ecNumber evidence="1">3.4.21.75</ecNumber>
    </submittedName>
</protein>
<dbReference type="EC" id="3.4.21.75" evidence="1"/>
<dbReference type="InParanoid" id="G0QVG3"/>
<keyword evidence="2" id="KW-1185">Reference proteome</keyword>
<dbReference type="EMBL" id="GL983943">
    <property type="protein sequence ID" value="EGR30791.1"/>
    <property type="molecule type" value="Genomic_DNA"/>
</dbReference>
<reference evidence="1 2" key="1">
    <citation type="submission" date="2011-07" db="EMBL/GenBank/DDBJ databases">
        <authorList>
            <person name="Coyne R."/>
            <person name="Brami D."/>
            <person name="Johnson J."/>
            <person name="Hostetler J."/>
            <person name="Hannick L."/>
            <person name="Clark T."/>
            <person name="Cassidy-Hanley D."/>
            <person name="Inman J."/>
        </authorList>
    </citation>
    <scope>NUCLEOTIDE SEQUENCE [LARGE SCALE GENOMIC DNA]</scope>
    <source>
        <strain evidence="1 2">G5</strain>
    </source>
</reference>
<sequence length="266" mass="30020">MYDFCGQPAKELIQSYKFTYKTSNQNTELSFTNNLIENPDNKSLGIRKFEVYAHECMPKCAGCTNSTSCNLNSVGQYLEACRCIEKCELCKQIDSCDLCNSGYFYNDSKCVSACPNKKYKNIKTRTCHNCLAKYATYSNANGCDTCFWNRQLPNCDCPIYQYDNQNYQQACFACSNISDGCSTCNDRTCQECLAPRFLDGNSCVNICPSGKWGNTATRQCTACQAKCVTCSNDNTCDTCFENRVPQQCNCPQYSYDPHNQSINYVL</sequence>
<accession>G0QVG3</accession>
<dbReference type="GO" id="GO:0004252">
    <property type="term" value="F:serine-type endopeptidase activity"/>
    <property type="evidence" value="ECO:0007669"/>
    <property type="project" value="UniProtKB-EC"/>
</dbReference>
<dbReference type="RefSeq" id="XP_004032378.1">
    <property type="nucleotide sequence ID" value="XM_004032330.1"/>
</dbReference>
<dbReference type="InterPro" id="IPR009030">
    <property type="entry name" value="Growth_fac_rcpt_cys_sf"/>
</dbReference>
<proteinExistence type="predicted"/>
<dbReference type="SUPFAM" id="SSF57184">
    <property type="entry name" value="Growth factor receptor domain"/>
    <property type="match status" value="2"/>
</dbReference>
<dbReference type="SMART" id="SM00261">
    <property type="entry name" value="FU"/>
    <property type="match status" value="2"/>
</dbReference>